<keyword evidence="6" id="KW-0285">Flavoprotein</keyword>
<keyword evidence="15" id="KW-0676">Redox-active center</keyword>
<evidence type="ECO:0000256" key="6">
    <source>
        <dbReference type="ARBA" id="ARBA00022630"/>
    </source>
</evidence>
<keyword evidence="7 16" id="KW-0732">Signal</keyword>
<comment type="similarity">
    <text evidence="3">Belongs to the EROs family.</text>
</comment>
<evidence type="ECO:0000256" key="16">
    <source>
        <dbReference type="SAM" id="SignalP"/>
    </source>
</evidence>
<keyword evidence="18" id="KW-1185">Reference proteome</keyword>
<reference evidence="17 18" key="1">
    <citation type="submission" date="2019-02" db="EMBL/GenBank/DDBJ databases">
        <title>Genome sequencing of the rare red list fungi Hericium alpestre (H. flagellum).</title>
        <authorList>
            <person name="Buettner E."/>
            <person name="Kellner H."/>
        </authorList>
    </citation>
    <scope>NUCLEOTIDE SEQUENCE [LARGE SCALE GENOMIC DNA]</scope>
    <source>
        <strain evidence="17 18">DSM 108284</strain>
    </source>
</reference>
<gene>
    <name evidence="17" type="ORF">EWM64_g2663</name>
</gene>
<dbReference type="GO" id="GO:0015035">
    <property type="term" value="F:protein-disulfide reductase activity"/>
    <property type="evidence" value="ECO:0007669"/>
    <property type="project" value="InterPro"/>
</dbReference>
<keyword evidence="8" id="KW-0256">Endoplasmic reticulum</keyword>
<sequence length="546" mass="61868">MRLRMLPNALLAVLIDWPVWITPTFAADASFLGDALVRQGQVRDVLDHEPAQQASCSCDDLANTGPIEMTMCNYEMMESVNGDLFQQLHELVETPFFKYFRVDLYRECPFWEENTLCMDRDCQIITVDESQIPEKWRADTLSKVEVPSEEQRQALPGCYYRDSDFCFLDDDTEGEYVDLSLNPERFTGYAGDSAHSVWKAIYEENCFGQSELSLMKDPSKAAVQLPDTLSEVFRSDGDVADEQCLEKRVYYKIISGLHASISTHICYEYLNQTTGEWGPNLQCFVTRVASHPERLQYIYFNTVLLLRAVARIGPYLSAYDYCASSSQDERDATNQKLANVIGIAETVGKFDEGVLFRGENANVLKEEFKQHFRNVTRIMDCVGCDKCRLWGKVQTTGVAVALKILFELDEKALDPRHNTNLLRRTEVVALINTLHRFSESLKAVDEFRRLWRVASAADSESLIREAENALTTEGKPRPSPLVGAEQPPAANFTEEIRRRLAPLFRACKDSTLGCVGVVMQLVYRVASVVSSLFETSGKDQFPRAEL</sequence>
<comment type="cofactor">
    <cofactor evidence="1">
        <name>FAD</name>
        <dbReference type="ChEBI" id="CHEBI:57692"/>
    </cofactor>
</comment>
<keyword evidence="5" id="KW-0813">Transport</keyword>
<feature type="chain" id="PRO_5021427097" description="Endoplasmic reticulum oxidoreductin 1" evidence="16">
    <location>
        <begin position="27"/>
        <end position="546"/>
    </location>
</feature>
<evidence type="ECO:0000313" key="18">
    <source>
        <dbReference type="Proteomes" id="UP000298061"/>
    </source>
</evidence>
<keyword evidence="14" id="KW-0325">Glycoprotein</keyword>
<name>A0A4Z0A2T3_9AGAM</name>
<evidence type="ECO:0000256" key="3">
    <source>
        <dbReference type="ARBA" id="ARBA00008277"/>
    </source>
</evidence>
<evidence type="ECO:0000256" key="4">
    <source>
        <dbReference type="ARBA" id="ARBA00011802"/>
    </source>
</evidence>
<keyword evidence="13" id="KW-1015">Disulfide bond</keyword>
<dbReference type="GO" id="GO:0034975">
    <property type="term" value="P:protein folding in endoplasmic reticulum"/>
    <property type="evidence" value="ECO:0007669"/>
    <property type="project" value="InterPro"/>
</dbReference>
<comment type="subcellular location">
    <subcellularLocation>
        <location evidence="2">Endoplasmic reticulum membrane</location>
        <topology evidence="2">Peripheral membrane protein</topology>
        <orientation evidence="2">Lumenal side</orientation>
    </subcellularLocation>
</comment>
<dbReference type="AlphaFoldDB" id="A0A4Z0A2T3"/>
<evidence type="ECO:0000256" key="12">
    <source>
        <dbReference type="ARBA" id="ARBA00023136"/>
    </source>
</evidence>
<evidence type="ECO:0008006" key="19">
    <source>
        <dbReference type="Google" id="ProtNLM"/>
    </source>
</evidence>
<evidence type="ECO:0000256" key="10">
    <source>
        <dbReference type="ARBA" id="ARBA00022982"/>
    </source>
</evidence>
<keyword evidence="11" id="KW-0560">Oxidoreductase</keyword>
<dbReference type="STRING" id="135208.A0A4Z0A2T3"/>
<protein>
    <recommendedName>
        <fullName evidence="19">Endoplasmic reticulum oxidoreductin 1</fullName>
    </recommendedName>
</protein>
<dbReference type="EMBL" id="SFCI01000221">
    <property type="protein sequence ID" value="TFY81352.1"/>
    <property type="molecule type" value="Genomic_DNA"/>
</dbReference>
<evidence type="ECO:0000313" key="17">
    <source>
        <dbReference type="EMBL" id="TFY81352.1"/>
    </source>
</evidence>
<evidence type="ECO:0000256" key="5">
    <source>
        <dbReference type="ARBA" id="ARBA00022448"/>
    </source>
</evidence>
<evidence type="ECO:0000256" key="1">
    <source>
        <dbReference type="ARBA" id="ARBA00001974"/>
    </source>
</evidence>
<evidence type="ECO:0000256" key="7">
    <source>
        <dbReference type="ARBA" id="ARBA00022729"/>
    </source>
</evidence>
<dbReference type="InterPro" id="IPR037192">
    <property type="entry name" value="ERO1-like_sf"/>
</dbReference>
<accession>A0A4Z0A2T3</accession>
<comment type="subunit">
    <text evidence="4">May function both as a monomer and a homodimer.</text>
</comment>
<keyword evidence="12" id="KW-0472">Membrane</keyword>
<keyword evidence="9" id="KW-0274">FAD</keyword>
<dbReference type="OrthoDB" id="269384at2759"/>
<evidence type="ECO:0000256" key="15">
    <source>
        <dbReference type="ARBA" id="ARBA00023284"/>
    </source>
</evidence>
<dbReference type="InterPro" id="IPR007266">
    <property type="entry name" value="Ero1"/>
</dbReference>
<dbReference type="GO" id="GO:0016972">
    <property type="term" value="F:thiol oxidase activity"/>
    <property type="evidence" value="ECO:0007669"/>
    <property type="project" value="InterPro"/>
</dbReference>
<dbReference type="PANTHER" id="PTHR12613">
    <property type="entry name" value="ERO1-RELATED"/>
    <property type="match status" value="1"/>
</dbReference>
<dbReference type="Pfam" id="PF04137">
    <property type="entry name" value="ERO1"/>
    <property type="match status" value="1"/>
</dbReference>
<organism evidence="17 18">
    <name type="scientific">Hericium alpestre</name>
    <dbReference type="NCBI Taxonomy" id="135208"/>
    <lineage>
        <taxon>Eukaryota</taxon>
        <taxon>Fungi</taxon>
        <taxon>Dikarya</taxon>
        <taxon>Basidiomycota</taxon>
        <taxon>Agaricomycotina</taxon>
        <taxon>Agaricomycetes</taxon>
        <taxon>Russulales</taxon>
        <taxon>Hericiaceae</taxon>
        <taxon>Hericium</taxon>
    </lineage>
</organism>
<evidence type="ECO:0000256" key="11">
    <source>
        <dbReference type="ARBA" id="ARBA00023002"/>
    </source>
</evidence>
<comment type="caution">
    <text evidence="17">The sequence shown here is derived from an EMBL/GenBank/DDBJ whole genome shotgun (WGS) entry which is preliminary data.</text>
</comment>
<dbReference type="PANTHER" id="PTHR12613:SF0">
    <property type="entry name" value="ERO1-LIKE PROTEIN"/>
    <property type="match status" value="1"/>
</dbReference>
<dbReference type="GO" id="GO:0071949">
    <property type="term" value="F:FAD binding"/>
    <property type="evidence" value="ECO:0007669"/>
    <property type="project" value="InterPro"/>
</dbReference>
<evidence type="ECO:0000256" key="14">
    <source>
        <dbReference type="ARBA" id="ARBA00023180"/>
    </source>
</evidence>
<proteinExistence type="inferred from homology"/>
<keyword evidence="10" id="KW-0249">Electron transport</keyword>
<dbReference type="SUPFAM" id="SSF110019">
    <property type="entry name" value="ERO1-like"/>
    <property type="match status" value="1"/>
</dbReference>
<dbReference type="Proteomes" id="UP000298061">
    <property type="component" value="Unassembled WGS sequence"/>
</dbReference>
<evidence type="ECO:0000256" key="2">
    <source>
        <dbReference type="ARBA" id="ARBA00004367"/>
    </source>
</evidence>
<evidence type="ECO:0000256" key="8">
    <source>
        <dbReference type="ARBA" id="ARBA00022824"/>
    </source>
</evidence>
<feature type="signal peptide" evidence="16">
    <location>
        <begin position="1"/>
        <end position="26"/>
    </location>
</feature>
<evidence type="ECO:0000256" key="13">
    <source>
        <dbReference type="ARBA" id="ARBA00023157"/>
    </source>
</evidence>
<dbReference type="GO" id="GO:0005789">
    <property type="term" value="C:endoplasmic reticulum membrane"/>
    <property type="evidence" value="ECO:0007669"/>
    <property type="project" value="UniProtKB-SubCell"/>
</dbReference>
<evidence type="ECO:0000256" key="9">
    <source>
        <dbReference type="ARBA" id="ARBA00022827"/>
    </source>
</evidence>